<sequence>MACRGPQIRVWFVIVPTQKKQVLGEGQRVSHWKRGREKKAQDTLVGMEVLPPDIYYPLIHAPDILSSQEMLDYTPNTT</sequence>
<evidence type="ECO:0000313" key="2">
    <source>
        <dbReference type="Proteomes" id="UP000324222"/>
    </source>
</evidence>
<dbReference type="Proteomes" id="UP000324222">
    <property type="component" value="Unassembled WGS sequence"/>
</dbReference>
<protein>
    <submittedName>
        <fullName evidence="1">Uncharacterized protein</fullName>
    </submittedName>
</protein>
<organism evidence="1 2">
    <name type="scientific">Portunus trituberculatus</name>
    <name type="common">Swimming crab</name>
    <name type="synonym">Neptunus trituberculatus</name>
    <dbReference type="NCBI Taxonomy" id="210409"/>
    <lineage>
        <taxon>Eukaryota</taxon>
        <taxon>Metazoa</taxon>
        <taxon>Ecdysozoa</taxon>
        <taxon>Arthropoda</taxon>
        <taxon>Crustacea</taxon>
        <taxon>Multicrustacea</taxon>
        <taxon>Malacostraca</taxon>
        <taxon>Eumalacostraca</taxon>
        <taxon>Eucarida</taxon>
        <taxon>Decapoda</taxon>
        <taxon>Pleocyemata</taxon>
        <taxon>Brachyura</taxon>
        <taxon>Eubrachyura</taxon>
        <taxon>Portunoidea</taxon>
        <taxon>Portunidae</taxon>
        <taxon>Portuninae</taxon>
        <taxon>Portunus</taxon>
    </lineage>
</organism>
<keyword evidence="2" id="KW-1185">Reference proteome</keyword>
<proteinExistence type="predicted"/>
<accession>A0A5B7F5P4</accession>
<dbReference type="EMBL" id="VSRR010005394">
    <property type="protein sequence ID" value="MPC42331.1"/>
    <property type="molecule type" value="Genomic_DNA"/>
</dbReference>
<name>A0A5B7F5P4_PORTR</name>
<gene>
    <name evidence="1" type="ORF">E2C01_035951</name>
</gene>
<comment type="caution">
    <text evidence="1">The sequence shown here is derived from an EMBL/GenBank/DDBJ whole genome shotgun (WGS) entry which is preliminary data.</text>
</comment>
<dbReference type="AlphaFoldDB" id="A0A5B7F5P4"/>
<reference evidence="1 2" key="1">
    <citation type="submission" date="2019-05" db="EMBL/GenBank/DDBJ databases">
        <title>Another draft genome of Portunus trituberculatus and its Hox gene families provides insights of decapod evolution.</title>
        <authorList>
            <person name="Jeong J.-H."/>
            <person name="Song I."/>
            <person name="Kim S."/>
            <person name="Choi T."/>
            <person name="Kim D."/>
            <person name="Ryu S."/>
            <person name="Kim W."/>
        </authorList>
    </citation>
    <scope>NUCLEOTIDE SEQUENCE [LARGE SCALE GENOMIC DNA]</scope>
    <source>
        <tissue evidence="1">Muscle</tissue>
    </source>
</reference>
<evidence type="ECO:0000313" key="1">
    <source>
        <dbReference type="EMBL" id="MPC42331.1"/>
    </source>
</evidence>